<feature type="domain" description="Alpha-N-acetylglucosaminidase tim-barrel" evidence="2">
    <location>
        <begin position="11"/>
        <end position="63"/>
    </location>
</feature>
<protein>
    <recommendedName>
        <fullName evidence="2">Alpha-N-acetylglucosaminidase tim-barrel domain-containing protein</fullName>
    </recommendedName>
</protein>
<dbReference type="AlphaFoldDB" id="A0A6N2C0U6"/>
<organism evidence="3">
    <name type="scientific">Solanum chilense</name>
    <name type="common">Tomato</name>
    <name type="synonym">Lycopersicon chilense</name>
    <dbReference type="NCBI Taxonomy" id="4083"/>
    <lineage>
        <taxon>Eukaryota</taxon>
        <taxon>Viridiplantae</taxon>
        <taxon>Streptophyta</taxon>
        <taxon>Embryophyta</taxon>
        <taxon>Tracheophyta</taxon>
        <taxon>Spermatophyta</taxon>
        <taxon>Magnoliopsida</taxon>
        <taxon>eudicotyledons</taxon>
        <taxon>Gunneridae</taxon>
        <taxon>Pentapetalae</taxon>
        <taxon>asterids</taxon>
        <taxon>lamiids</taxon>
        <taxon>Solanales</taxon>
        <taxon>Solanaceae</taxon>
        <taxon>Solanoideae</taxon>
        <taxon>Solaneae</taxon>
        <taxon>Solanum</taxon>
        <taxon>Solanum subgen. Lycopersicon</taxon>
    </lineage>
</organism>
<comment type="caution">
    <text evidence="3">The sequence shown here is derived from an EMBL/GenBank/DDBJ whole genome shotgun (WGS) entry which is preliminary data.</text>
</comment>
<dbReference type="Gene3D" id="3.20.20.80">
    <property type="entry name" value="Glycosidases"/>
    <property type="match status" value="1"/>
</dbReference>
<dbReference type="InterPro" id="IPR007781">
    <property type="entry name" value="NAGLU"/>
</dbReference>
<gene>
    <name evidence="3" type="ORF">EJD97_024874</name>
</gene>
<keyword evidence="1" id="KW-0732">Signal</keyword>
<dbReference type="EMBL" id="RXGB01000902">
    <property type="protein sequence ID" value="TMX01227.1"/>
    <property type="molecule type" value="Genomic_DNA"/>
</dbReference>
<name>A0A6N2C0U6_SOLCI</name>
<feature type="chain" id="PRO_5027112539" description="Alpha-N-acetylglucosaminidase tim-barrel domain-containing protein" evidence="1">
    <location>
        <begin position="18"/>
        <end position="75"/>
    </location>
</feature>
<feature type="non-terminal residue" evidence="3">
    <location>
        <position position="75"/>
    </location>
</feature>
<feature type="signal peptide" evidence="1">
    <location>
        <begin position="1"/>
        <end position="17"/>
    </location>
</feature>
<evidence type="ECO:0000256" key="1">
    <source>
        <dbReference type="SAM" id="SignalP"/>
    </source>
</evidence>
<reference evidence="3" key="1">
    <citation type="submission" date="2019-05" db="EMBL/GenBank/DDBJ databases">
        <title>The de novo reference genome and transcriptome assemblies of the wild tomato species Solanum chilense.</title>
        <authorList>
            <person name="Stam R."/>
            <person name="Nosenko T."/>
            <person name="Hoerger A.C."/>
            <person name="Stephan W."/>
            <person name="Seidel M.A."/>
            <person name="Kuhn J.M.M."/>
            <person name="Haberer G."/>
            <person name="Tellier A."/>
        </authorList>
    </citation>
    <scope>NUCLEOTIDE SEQUENCE</scope>
    <source>
        <tissue evidence="3">Mature leaves</tissue>
    </source>
</reference>
<sequence>MEIILSILCFMLHDFVGNIEMYGVLDVVTSSRFDARTIGVGMCMEGIEHNPVVYELMHEMAFRRGNNFRAILLTL</sequence>
<dbReference type="InterPro" id="IPR024733">
    <property type="entry name" value="NAGLU_tim-barrel"/>
</dbReference>
<evidence type="ECO:0000259" key="2">
    <source>
        <dbReference type="Pfam" id="PF05089"/>
    </source>
</evidence>
<dbReference type="Pfam" id="PF05089">
    <property type="entry name" value="NAGLU"/>
    <property type="match status" value="1"/>
</dbReference>
<accession>A0A6N2C0U6</accession>
<proteinExistence type="predicted"/>
<dbReference type="PANTHER" id="PTHR12872:SF1">
    <property type="entry name" value="ALPHA-N-ACETYLGLUCOSAMINIDASE"/>
    <property type="match status" value="1"/>
</dbReference>
<dbReference type="PANTHER" id="PTHR12872">
    <property type="entry name" value="ALPHA-N-ACETYLGLUCOSAMINIDASE"/>
    <property type="match status" value="1"/>
</dbReference>
<evidence type="ECO:0000313" key="3">
    <source>
        <dbReference type="EMBL" id="TMX01227.1"/>
    </source>
</evidence>